<organism evidence="1 2">
    <name type="scientific">Nicoliella lavandulae</name>
    <dbReference type="NCBI Taxonomy" id="3082954"/>
    <lineage>
        <taxon>Bacteria</taxon>
        <taxon>Bacillati</taxon>
        <taxon>Bacillota</taxon>
        <taxon>Bacilli</taxon>
        <taxon>Lactobacillales</taxon>
        <taxon>Lactobacillaceae</taxon>
        <taxon>Nicoliella</taxon>
    </lineage>
</organism>
<proteinExistence type="predicted"/>
<dbReference type="Proteomes" id="UP001370590">
    <property type="component" value="Unassembled WGS sequence"/>
</dbReference>
<comment type="caution">
    <text evidence="1">The sequence shown here is derived from an EMBL/GenBank/DDBJ whole genome shotgun (WGS) entry which is preliminary data.</text>
</comment>
<gene>
    <name evidence="1" type="ORF">R4146_07745</name>
</gene>
<reference evidence="1 2" key="1">
    <citation type="submission" date="2023-10" db="EMBL/GenBank/DDBJ databases">
        <title>Nicoliella lavandulae sp. nov. isolated from Lavandula angustifolia flowers.</title>
        <authorList>
            <person name="Alcantara C."/>
            <person name="Zuniga M."/>
            <person name="Landete J.M."/>
            <person name="Monedero V."/>
        </authorList>
    </citation>
    <scope>NUCLEOTIDE SEQUENCE [LARGE SCALE GENOMIC DNA]</scope>
    <source>
        <strain evidence="1 2">Es01</strain>
    </source>
</reference>
<dbReference type="RefSeq" id="WP_339960882.1">
    <property type="nucleotide sequence ID" value="NZ_JAWMWH010000003.1"/>
</dbReference>
<protein>
    <submittedName>
        <fullName evidence="1">Uncharacterized protein</fullName>
    </submittedName>
</protein>
<evidence type="ECO:0000313" key="2">
    <source>
        <dbReference type="Proteomes" id="UP001370590"/>
    </source>
</evidence>
<evidence type="ECO:0000313" key="1">
    <source>
        <dbReference type="EMBL" id="MEJ6401034.1"/>
    </source>
</evidence>
<dbReference type="EMBL" id="JAWMWH010000003">
    <property type="protein sequence ID" value="MEJ6401034.1"/>
    <property type="molecule type" value="Genomic_DNA"/>
</dbReference>
<keyword evidence="2" id="KW-1185">Reference proteome</keyword>
<accession>A0ABU8SMQ0</accession>
<sequence>MTQIGITDAGHTVNLSDNPFDHVAITFPNWKGGKTLELTNDLMQGNSFTVTPATAAFQNTQDWGDNSHFSHSNDHSATGTIIPVQDSDVDKLLMGIFKKSHPVKGDLSDATASECVFNVRYWNSANGKELKAQGCLITNLPAFEVSNGSNSTQNGNSYPFTATDYDYTPAAPADKNYAVD</sequence>
<name>A0ABU8SMQ0_9LACO</name>